<feature type="transmembrane region" description="Helical" evidence="2">
    <location>
        <begin position="540"/>
        <end position="563"/>
    </location>
</feature>
<keyword evidence="2" id="KW-0812">Transmembrane</keyword>
<feature type="transmembrane region" description="Helical" evidence="2">
    <location>
        <begin position="438"/>
        <end position="461"/>
    </location>
</feature>
<feature type="chain" id="PRO_5020771996" evidence="3">
    <location>
        <begin position="51"/>
        <end position="784"/>
    </location>
</feature>
<dbReference type="Proteomes" id="UP000294739">
    <property type="component" value="Unassembled WGS sequence"/>
</dbReference>
<evidence type="ECO:0000313" key="4">
    <source>
        <dbReference type="EMBL" id="TDE07906.1"/>
    </source>
</evidence>
<evidence type="ECO:0000256" key="3">
    <source>
        <dbReference type="SAM" id="SignalP"/>
    </source>
</evidence>
<feature type="transmembrane region" description="Helical" evidence="2">
    <location>
        <begin position="600"/>
        <end position="620"/>
    </location>
</feature>
<dbReference type="SUPFAM" id="SSF53649">
    <property type="entry name" value="Alkaline phosphatase-like"/>
    <property type="match status" value="1"/>
</dbReference>
<dbReference type="RefSeq" id="WP_131897473.1">
    <property type="nucleotide sequence ID" value="NZ_SMKZ01000029.1"/>
</dbReference>
<name>A0A4R5D3T9_9ACTN</name>
<feature type="transmembrane region" description="Helical" evidence="2">
    <location>
        <begin position="745"/>
        <end position="765"/>
    </location>
</feature>
<feature type="transmembrane region" description="Helical" evidence="2">
    <location>
        <begin position="473"/>
        <end position="492"/>
    </location>
</feature>
<proteinExistence type="predicted"/>
<dbReference type="AlphaFoldDB" id="A0A4R5D3T9"/>
<evidence type="ECO:0000256" key="1">
    <source>
        <dbReference type="SAM" id="MobiDB-lite"/>
    </source>
</evidence>
<dbReference type="EMBL" id="SMKZ01000029">
    <property type="protein sequence ID" value="TDE07906.1"/>
    <property type="molecule type" value="Genomic_DNA"/>
</dbReference>
<protein>
    <submittedName>
        <fullName evidence="4">Uncharacterized protein</fullName>
    </submittedName>
</protein>
<keyword evidence="5" id="KW-1185">Reference proteome</keyword>
<feature type="transmembrane region" description="Helical" evidence="2">
    <location>
        <begin position="627"/>
        <end position="647"/>
    </location>
</feature>
<feature type="transmembrane region" description="Helical" evidence="2">
    <location>
        <begin position="724"/>
        <end position="739"/>
    </location>
</feature>
<keyword evidence="2" id="KW-0472">Membrane</keyword>
<comment type="caution">
    <text evidence="4">The sequence shown here is derived from an EMBL/GenBank/DDBJ whole genome shotgun (WGS) entry which is preliminary data.</text>
</comment>
<keyword evidence="3" id="KW-0732">Signal</keyword>
<dbReference type="OrthoDB" id="3264110at2"/>
<dbReference type="Gene3D" id="3.40.720.10">
    <property type="entry name" value="Alkaline Phosphatase, subunit A"/>
    <property type="match status" value="1"/>
</dbReference>
<dbReference type="InParanoid" id="A0A4R5D3T9"/>
<reference evidence="4 5" key="1">
    <citation type="submission" date="2019-03" db="EMBL/GenBank/DDBJ databases">
        <title>Draft genome sequences of novel Actinobacteria.</title>
        <authorList>
            <person name="Sahin N."/>
            <person name="Ay H."/>
            <person name="Saygin H."/>
        </authorList>
    </citation>
    <scope>NUCLEOTIDE SEQUENCE [LARGE SCALE GENOMIC DNA]</scope>
    <source>
        <strain evidence="4 5">5K138</strain>
    </source>
</reference>
<feature type="transmembrane region" description="Helical" evidence="2">
    <location>
        <begin position="686"/>
        <end position="703"/>
    </location>
</feature>
<dbReference type="InterPro" id="IPR017850">
    <property type="entry name" value="Alkaline_phosphatase_core_sf"/>
</dbReference>
<feature type="region of interest" description="Disordered" evidence="1">
    <location>
        <begin position="1"/>
        <end position="22"/>
    </location>
</feature>
<accession>A0A4R5D3T9</accession>
<sequence length="784" mass="80770">MDADRSGRPSTPPGATRRGRRAARARLITTVLAGVAAPLMLTAAAPVASAADSTPAGATPPATPAESTPAAVVDQPNVVLLGIAGLAWPDVTAEDTPTLYEMAGSAAAGSLTVRTVRSRTCVVDGWLSVSSGRRATDVYDTDADDENDRFCRQVPEPSPDGTGGAVVPGWEALVQQQEDNSYNAEIGLVGDRLAEAGVCATAVGPGAAMALADSTGRVASYQPFSGEIDQQLLSRCPVTVIDLGGLPSPAPAGSDDLTEEAALETRRQVTAGIDQLVARILDELPPDTALLIAGLSDSAATSVPLPDQPTPIPPAGLRAAFATGPVADGDDTFGGRWLTSSSTLWPGLVQLTDIAPTLLTYAGVEDPARDVAGRHWRPAGEHAATSAATVAELTGVDQAAQIYRVQSGPFFQVLGIVQVIVFAAAVLALRRRSSYGSIVLRVVQVVAVTAAAAPVASYLANITRWWRYDNPNVVLWTSIVVSTVALTVVALAGPWRKRAYGPPGVVAGVTATVLAVDVASGSSLQQSSLLGLSPLVAGRFYGFGNIPFAIFVVASLVAAAALGQFLIDRGRSRRYAATAVGVVGLIAVVVDGAPQAGADVGGILAAIPGFAVLVLGTLGARVTVPRVVLAGVGATVLFGLFAFLDWLRPAGSRTHFGGFFDDLLSGEALTVILRKAEASIGTLERWPIYGWLVPLAYLLILWLTRRDGAAAMAETVRQWSLMRYLVWASLLTGAAGFAANDSGIIVPALLLTVGVPLGVAAVAAAQRLAPAKLVDDAELVAPSR</sequence>
<gene>
    <name evidence="4" type="ORF">E1269_19245</name>
</gene>
<evidence type="ECO:0000256" key="2">
    <source>
        <dbReference type="SAM" id="Phobius"/>
    </source>
</evidence>
<feature type="transmembrane region" description="Helical" evidence="2">
    <location>
        <begin position="575"/>
        <end position="594"/>
    </location>
</feature>
<feature type="transmembrane region" description="Helical" evidence="2">
    <location>
        <begin position="499"/>
        <end position="520"/>
    </location>
</feature>
<keyword evidence="2" id="KW-1133">Transmembrane helix</keyword>
<feature type="signal peptide" evidence="3">
    <location>
        <begin position="1"/>
        <end position="50"/>
    </location>
</feature>
<organism evidence="4 5">
    <name type="scientific">Jiangella asiatica</name>
    <dbReference type="NCBI Taxonomy" id="2530372"/>
    <lineage>
        <taxon>Bacteria</taxon>
        <taxon>Bacillati</taxon>
        <taxon>Actinomycetota</taxon>
        <taxon>Actinomycetes</taxon>
        <taxon>Jiangellales</taxon>
        <taxon>Jiangellaceae</taxon>
        <taxon>Jiangella</taxon>
    </lineage>
</organism>
<feature type="transmembrane region" description="Helical" evidence="2">
    <location>
        <begin position="410"/>
        <end position="429"/>
    </location>
</feature>
<evidence type="ECO:0000313" key="5">
    <source>
        <dbReference type="Proteomes" id="UP000294739"/>
    </source>
</evidence>